<dbReference type="Proteomes" id="UP001642720">
    <property type="component" value="Unassembled WGS sequence"/>
</dbReference>
<feature type="region of interest" description="Disordered" evidence="1">
    <location>
        <begin position="1"/>
        <end position="142"/>
    </location>
</feature>
<feature type="compositionally biased region" description="Basic and acidic residues" evidence="1">
    <location>
        <begin position="177"/>
        <end position="198"/>
    </location>
</feature>
<keyword evidence="3" id="KW-1185">Reference proteome</keyword>
<dbReference type="EMBL" id="PPTA01000017">
    <property type="protein sequence ID" value="TFA98794.1"/>
    <property type="molecule type" value="Genomic_DNA"/>
</dbReference>
<comment type="caution">
    <text evidence="2">The sequence shown here is derived from an EMBL/GenBank/DDBJ whole genome shotgun (WGS) entry which is preliminary data.</text>
</comment>
<accession>A0ABY2GU92</accession>
<feature type="compositionally biased region" description="Polar residues" evidence="1">
    <location>
        <begin position="120"/>
        <end position="135"/>
    </location>
</feature>
<dbReference type="RefSeq" id="XP_073554996.1">
    <property type="nucleotide sequence ID" value="XM_073706433.1"/>
</dbReference>
<evidence type="ECO:0000256" key="1">
    <source>
        <dbReference type="SAM" id="MobiDB-lite"/>
    </source>
</evidence>
<organism evidence="2 3">
    <name type="scientific">Trichoderma ghanense</name>
    <dbReference type="NCBI Taxonomy" id="65468"/>
    <lineage>
        <taxon>Eukaryota</taxon>
        <taxon>Fungi</taxon>
        <taxon>Dikarya</taxon>
        <taxon>Ascomycota</taxon>
        <taxon>Pezizomycotina</taxon>
        <taxon>Sordariomycetes</taxon>
        <taxon>Hypocreomycetidae</taxon>
        <taxon>Hypocreales</taxon>
        <taxon>Hypocreaceae</taxon>
        <taxon>Trichoderma</taxon>
    </lineage>
</organism>
<proteinExistence type="predicted"/>
<name>A0ABY2GU92_9HYPO</name>
<gene>
    <name evidence="2" type="ORF">CCMA1212_009346</name>
</gene>
<protein>
    <submittedName>
        <fullName evidence="2">Uncharacterized protein</fullName>
    </submittedName>
</protein>
<feature type="region of interest" description="Disordered" evidence="1">
    <location>
        <begin position="171"/>
        <end position="224"/>
    </location>
</feature>
<sequence length="224" mass="23988">MRSCSCLESSRLPAEDAAAGMKAIPPRLSSRPGSRGDASPTRTPAPENNAAGEDTKQTPTSGRSGMKATQAHRTIRSPLSDRVQEKRRAFEITSSSEAVNPPGPEKSDTEARLPDLISIESDNSQEADNSKQSLDGKTPTKRRSVKALAAMFEGHDSPGVARKLWANDVNLAEGGDDDKPAPSRSHGDSQKHVHRYEAAEDAELQDMAVGKRRPSAIPWSPAGK</sequence>
<evidence type="ECO:0000313" key="2">
    <source>
        <dbReference type="EMBL" id="TFA98794.1"/>
    </source>
</evidence>
<reference evidence="2 3" key="1">
    <citation type="submission" date="2018-01" db="EMBL/GenBank/DDBJ databases">
        <title>Genome characterization of the sugarcane-associated fungus Trichoderma ghanense CCMA-1212 and their application in lignocelulose bioconversion.</title>
        <authorList>
            <person name="Steindorff A.S."/>
            <person name="Mendes T.D."/>
            <person name="Vilela E.S.D."/>
            <person name="Rodrigues D.S."/>
            <person name="Formighieri E.F."/>
            <person name="Melo I.S."/>
            <person name="Favaro L.C.L."/>
        </authorList>
    </citation>
    <scope>NUCLEOTIDE SEQUENCE [LARGE SCALE GENOMIC DNA]</scope>
    <source>
        <strain evidence="2 3">CCMA-1212</strain>
    </source>
</reference>
<evidence type="ECO:0000313" key="3">
    <source>
        <dbReference type="Proteomes" id="UP001642720"/>
    </source>
</evidence>
<dbReference type="GeneID" id="300580883"/>